<evidence type="ECO:0000256" key="10">
    <source>
        <dbReference type="ARBA" id="ARBA00034269"/>
    </source>
</evidence>
<keyword evidence="5 12" id="KW-0812">Transmembrane</keyword>
<dbReference type="GO" id="GO:0015087">
    <property type="term" value="F:cobalt ion transmembrane transporter activity"/>
    <property type="evidence" value="ECO:0007669"/>
    <property type="project" value="UniProtKB-UniRule"/>
</dbReference>
<evidence type="ECO:0000256" key="12">
    <source>
        <dbReference type="RuleBase" id="RU362010"/>
    </source>
</evidence>
<evidence type="ECO:0000256" key="7">
    <source>
        <dbReference type="ARBA" id="ARBA00022989"/>
    </source>
</evidence>
<feature type="coiled-coil region" evidence="13">
    <location>
        <begin position="183"/>
        <end position="210"/>
    </location>
</feature>
<evidence type="ECO:0000256" key="13">
    <source>
        <dbReference type="SAM" id="Coils"/>
    </source>
</evidence>
<comment type="catalytic activity">
    <reaction evidence="10">
        <text>Mg(2+)(in) = Mg(2+)(out)</text>
        <dbReference type="Rhea" id="RHEA:29827"/>
        <dbReference type="ChEBI" id="CHEBI:18420"/>
    </reaction>
</comment>
<evidence type="ECO:0000256" key="3">
    <source>
        <dbReference type="ARBA" id="ARBA00022448"/>
    </source>
</evidence>
<dbReference type="AlphaFoldDB" id="A0A1T4K6W5"/>
<reference evidence="14 15" key="1">
    <citation type="submission" date="2017-02" db="EMBL/GenBank/DDBJ databases">
        <authorList>
            <person name="Peterson S.W."/>
        </authorList>
    </citation>
    <scope>NUCLEOTIDE SEQUENCE [LARGE SCALE GENOMIC DNA]</scope>
    <source>
        <strain evidence="14 15">ATCC 700028</strain>
    </source>
</reference>
<dbReference type="Gene3D" id="1.20.58.340">
    <property type="entry name" value="Magnesium transport protein CorA, transmembrane region"/>
    <property type="match status" value="2"/>
</dbReference>
<dbReference type="STRING" id="180163.SAMN02745174_00352"/>
<dbReference type="GO" id="GO:0015095">
    <property type="term" value="F:magnesium ion transmembrane transporter activity"/>
    <property type="evidence" value="ECO:0007669"/>
    <property type="project" value="UniProtKB-UniRule"/>
</dbReference>
<dbReference type="InterPro" id="IPR045861">
    <property type="entry name" value="CorA_cytoplasmic_dom"/>
</dbReference>
<dbReference type="GO" id="GO:0000287">
    <property type="term" value="F:magnesium ion binding"/>
    <property type="evidence" value="ECO:0007669"/>
    <property type="project" value="TreeGrafter"/>
</dbReference>
<comment type="function">
    <text evidence="11">Mediates influx of magnesium ions. Alternates between open and closed states. Activated by low cytoplasmic Mg(2+) levels. Inactive when cytoplasmic Mg(2+) levels are high.</text>
</comment>
<evidence type="ECO:0000256" key="4">
    <source>
        <dbReference type="ARBA" id="ARBA00022475"/>
    </source>
</evidence>
<dbReference type="Pfam" id="PF01544">
    <property type="entry name" value="CorA"/>
    <property type="match status" value="1"/>
</dbReference>
<keyword evidence="3 12" id="KW-0813">Transport</keyword>
<accession>A0A1T4K6W5</accession>
<comment type="subcellular location">
    <subcellularLocation>
        <location evidence="1">Cell membrane</location>
        <topology evidence="1">Multi-pass membrane protein</topology>
    </subcellularLocation>
    <subcellularLocation>
        <location evidence="12">Membrane</location>
        <topology evidence="12">Multi-pass membrane protein</topology>
    </subcellularLocation>
</comment>
<dbReference type="OrthoDB" id="9803416at2"/>
<dbReference type="FunFam" id="1.20.58.340:FF:000004">
    <property type="entry name" value="Magnesium transport protein CorA"/>
    <property type="match status" value="1"/>
</dbReference>
<dbReference type="SUPFAM" id="SSF144083">
    <property type="entry name" value="Magnesium transport protein CorA, transmembrane region"/>
    <property type="match status" value="1"/>
</dbReference>
<name>A0A1T4K6W5_9FUSO</name>
<comment type="similarity">
    <text evidence="2 12">Belongs to the CorA metal ion transporter (MIT) (TC 1.A.35) family.</text>
</comment>
<dbReference type="GO" id="GO:0005886">
    <property type="term" value="C:plasma membrane"/>
    <property type="evidence" value="ECO:0007669"/>
    <property type="project" value="UniProtKB-SubCell"/>
</dbReference>
<dbReference type="SUPFAM" id="SSF143865">
    <property type="entry name" value="CorA soluble domain-like"/>
    <property type="match status" value="1"/>
</dbReference>
<evidence type="ECO:0000256" key="1">
    <source>
        <dbReference type="ARBA" id="ARBA00004651"/>
    </source>
</evidence>
<evidence type="ECO:0000256" key="9">
    <source>
        <dbReference type="ARBA" id="ARBA00023136"/>
    </source>
</evidence>
<dbReference type="CDD" id="cd12828">
    <property type="entry name" value="TmCorA-like_1"/>
    <property type="match status" value="1"/>
</dbReference>
<evidence type="ECO:0000256" key="2">
    <source>
        <dbReference type="ARBA" id="ARBA00009765"/>
    </source>
</evidence>
<evidence type="ECO:0000313" key="15">
    <source>
        <dbReference type="Proteomes" id="UP000191153"/>
    </source>
</evidence>
<dbReference type="RefSeq" id="WP_078692888.1">
    <property type="nucleotide sequence ID" value="NZ_FUWX01000004.1"/>
</dbReference>
<organism evidence="14 15">
    <name type="scientific">Cetobacterium ceti</name>
    <dbReference type="NCBI Taxonomy" id="180163"/>
    <lineage>
        <taxon>Bacteria</taxon>
        <taxon>Fusobacteriati</taxon>
        <taxon>Fusobacteriota</taxon>
        <taxon>Fusobacteriia</taxon>
        <taxon>Fusobacteriales</taxon>
        <taxon>Fusobacteriaceae</taxon>
        <taxon>Cetobacterium</taxon>
    </lineage>
</organism>
<gene>
    <name evidence="12" type="primary">corA</name>
    <name evidence="14" type="ORF">SAMN02745174_00352</name>
</gene>
<keyword evidence="4 12" id="KW-1003">Cell membrane</keyword>
<keyword evidence="6 12" id="KW-0460">Magnesium</keyword>
<protein>
    <recommendedName>
        <fullName evidence="12">Magnesium transport protein CorA</fullName>
    </recommendedName>
</protein>
<dbReference type="InterPro" id="IPR004488">
    <property type="entry name" value="Mg/Co-transport_prot_CorA"/>
</dbReference>
<evidence type="ECO:0000256" key="8">
    <source>
        <dbReference type="ARBA" id="ARBA00023065"/>
    </source>
</evidence>
<dbReference type="Gene3D" id="3.30.460.20">
    <property type="entry name" value="CorA soluble domain-like"/>
    <property type="match status" value="1"/>
</dbReference>
<evidence type="ECO:0000256" key="6">
    <source>
        <dbReference type="ARBA" id="ARBA00022842"/>
    </source>
</evidence>
<feature type="transmembrane region" description="Helical" evidence="12">
    <location>
        <begin position="296"/>
        <end position="316"/>
    </location>
</feature>
<dbReference type="NCBIfam" id="TIGR00383">
    <property type="entry name" value="corA"/>
    <property type="match status" value="1"/>
</dbReference>
<dbReference type="Proteomes" id="UP000191153">
    <property type="component" value="Unassembled WGS sequence"/>
</dbReference>
<dbReference type="EMBL" id="FUWX01000004">
    <property type="protein sequence ID" value="SJZ38152.1"/>
    <property type="molecule type" value="Genomic_DNA"/>
</dbReference>
<keyword evidence="9 12" id="KW-0472">Membrane</keyword>
<keyword evidence="7 12" id="KW-1133">Transmembrane helix</keyword>
<feature type="transmembrane region" description="Helical" evidence="12">
    <location>
        <begin position="328"/>
        <end position="348"/>
    </location>
</feature>
<evidence type="ECO:0000313" key="14">
    <source>
        <dbReference type="EMBL" id="SJZ38152.1"/>
    </source>
</evidence>
<dbReference type="PANTHER" id="PTHR46494:SF1">
    <property type="entry name" value="CORA FAMILY METAL ION TRANSPORTER (EUROFUNG)"/>
    <property type="match status" value="1"/>
</dbReference>
<dbReference type="InterPro" id="IPR002523">
    <property type="entry name" value="MgTranspt_CorA/ZnTranspt_ZntB"/>
</dbReference>
<sequence>MRVEEVKVKKNRKLGEAPGTLVYTGNRKDEKIKITYYAYDEKDVEKKEYDIGVNMACLKPQKDVNWIDISGIHNVKLVEKIGSLYNIDNLILEDLLNSDQRPKVDERVDFIFAVLKMITVNKKTEEIIYEQVSFILGKNYLLTFQETPDDIFQKIRERIEQGVGKIRLRKENYLAYSLLDAIVDNYLIVLEEFENEIDRLEDKILNNVDSKDMEKIIALKKKLSVFKKNVNPVREMTIKLGTNEVFDSGIRNYLKDLYDHIVVVSETIENLHSRVSGLIELYNSSIGNAMNEIMKVLTTISTIFIPLSFITGMYGMNFANMPELNWKYGYYVTLILMVLIVVGMIIYFKRKKWW</sequence>
<proteinExistence type="inferred from homology"/>
<keyword evidence="15" id="KW-1185">Reference proteome</keyword>
<keyword evidence="13" id="KW-0175">Coiled coil</keyword>
<keyword evidence="8 12" id="KW-0406">Ion transport</keyword>
<dbReference type="InterPro" id="IPR045863">
    <property type="entry name" value="CorA_TM1_TM2"/>
</dbReference>
<evidence type="ECO:0000256" key="5">
    <source>
        <dbReference type="ARBA" id="ARBA00022692"/>
    </source>
</evidence>
<dbReference type="PANTHER" id="PTHR46494">
    <property type="entry name" value="CORA FAMILY METAL ION TRANSPORTER (EUROFUNG)"/>
    <property type="match status" value="1"/>
</dbReference>
<dbReference type="GO" id="GO:0050897">
    <property type="term" value="F:cobalt ion binding"/>
    <property type="evidence" value="ECO:0007669"/>
    <property type="project" value="TreeGrafter"/>
</dbReference>
<evidence type="ECO:0000256" key="11">
    <source>
        <dbReference type="ARBA" id="ARBA00045497"/>
    </source>
</evidence>